<keyword evidence="1" id="KW-1133">Transmembrane helix</keyword>
<keyword evidence="1" id="KW-0472">Membrane</keyword>
<gene>
    <name evidence="2" type="ORF">BpHYR1_022356</name>
</gene>
<sequence length="130" mass="15637">MDFSNIWPTYIICHIIIPNNSIIVNLITKKLFEKILTDTKEIIFSQNIIYQWLRHGSLKTNKKEFLEATYKIIIKTQKIELFLAFSFLPILRNFTKNYQKSTYQIDALKYNSRSFLNFLYIFDENLLEKI</sequence>
<evidence type="ECO:0000256" key="1">
    <source>
        <dbReference type="SAM" id="Phobius"/>
    </source>
</evidence>
<dbReference type="EMBL" id="REGN01012967">
    <property type="protein sequence ID" value="RMZ94553.1"/>
    <property type="molecule type" value="Genomic_DNA"/>
</dbReference>
<dbReference type="AlphaFoldDB" id="A0A3M7P698"/>
<accession>A0A3M7P698</accession>
<comment type="caution">
    <text evidence="2">The sequence shown here is derived from an EMBL/GenBank/DDBJ whole genome shotgun (WGS) entry which is preliminary data.</text>
</comment>
<evidence type="ECO:0000313" key="3">
    <source>
        <dbReference type="Proteomes" id="UP000276133"/>
    </source>
</evidence>
<feature type="transmembrane region" description="Helical" evidence="1">
    <location>
        <begin position="6"/>
        <end position="27"/>
    </location>
</feature>
<reference evidence="2 3" key="1">
    <citation type="journal article" date="2018" name="Sci. Rep.">
        <title>Genomic signatures of local adaptation to the degree of environmental predictability in rotifers.</title>
        <authorList>
            <person name="Franch-Gras L."/>
            <person name="Hahn C."/>
            <person name="Garcia-Roger E.M."/>
            <person name="Carmona M.J."/>
            <person name="Serra M."/>
            <person name="Gomez A."/>
        </authorList>
    </citation>
    <scope>NUCLEOTIDE SEQUENCE [LARGE SCALE GENOMIC DNA]</scope>
    <source>
        <strain evidence="2">HYR1</strain>
    </source>
</reference>
<proteinExistence type="predicted"/>
<protein>
    <submittedName>
        <fullName evidence="2">Uncharacterized protein</fullName>
    </submittedName>
</protein>
<evidence type="ECO:0000313" key="2">
    <source>
        <dbReference type="EMBL" id="RMZ94553.1"/>
    </source>
</evidence>
<dbReference type="Proteomes" id="UP000276133">
    <property type="component" value="Unassembled WGS sequence"/>
</dbReference>
<keyword evidence="1" id="KW-0812">Transmembrane</keyword>
<organism evidence="2 3">
    <name type="scientific">Brachionus plicatilis</name>
    <name type="common">Marine rotifer</name>
    <name type="synonym">Brachionus muelleri</name>
    <dbReference type="NCBI Taxonomy" id="10195"/>
    <lineage>
        <taxon>Eukaryota</taxon>
        <taxon>Metazoa</taxon>
        <taxon>Spiralia</taxon>
        <taxon>Gnathifera</taxon>
        <taxon>Rotifera</taxon>
        <taxon>Eurotatoria</taxon>
        <taxon>Monogononta</taxon>
        <taxon>Pseudotrocha</taxon>
        <taxon>Ploima</taxon>
        <taxon>Brachionidae</taxon>
        <taxon>Brachionus</taxon>
    </lineage>
</organism>
<name>A0A3M7P698_BRAPC</name>
<keyword evidence="3" id="KW-1185">Reference proteome</keyword>